<name>A0A7R9L0U9_9ACAR</name>
<keyword evidence="8" id="KW-0325">Glycoprotein</keyword>
<comment type="caution">
    <text evidence="9">Lacks conserved residue(s) required for the propagation of feature annotation.</text>
</comment>
<keyword evidence="4" id="KW-0732">Signal</keyword>
<dbReference type="GO" id="GO:0007548">
    <property type="term" value="P:sex differentiation"/>
    <property type="evidence" value="ECO:0007669"/>
    <property type="project" value="UniProtKB-ARBA"/>
</dbReference>
<proteinExistence type="inferred from homology"/>
<dbReference type="PROSITE" id="PS50026">
    <property type="entry name" value="EGF_3"/>
    <property type="match status" value="13"/>
</dbReference>
<evidence type="ECO:0000313" key="12">
    <source>
        <dbReference type="Proteomes" id="UP000759131"/>
    </source>
</evidence>
<dbReference type="PANTHER" id="PTHR24049:SF22">
    <property type="entry name" value="DROSOPHILA CRUMBS HOMOLOG"/>
    <property type="match status" value="1"/>
</dbReference>
<gene>
    <name evidence="11" type="ORF">OSB1V03_LOCUS13355</name>
</gene>
<dbReference type="FunFam" id="2.10.25.10:FF:000080">
    <property type="entry name" value="Neurogenic locus notch 1"/>
    <property type="match status" value="1"/>
</dbReference>
<feature type="disulfide bond" evidence="9">
    <location>
        <begin position="587"/>
        <end position="604"/>
    </location>
</feature>
<evidence type="ECO:0000256" key="3">
    <source>
        <dbReference type="ARBA" id="ARBA00022536"/>
    </source>
</evidence>
<dbReference type="GO" id="GO:0022407">
    <property type="term" value="P:regulation of cell-cell adhesion"/>
    <property type="evidence" value="ECO:0007669"/>
    <property type="project" value="UniProtKB-ARBA"/>
</dbReference>
<feature type="domain" description="EGF-like" evidence="10">
    <location>
        <begin position="501"/>
        <end position="539"/>
    </location>
</feature>
<dbReference type="GO" id="GO:0005509">
    <property type="term" value="F:calcium ion binding"/>
    <property type="evidence" value="ECO:0007669"/>
    <property type="project" value="InterPro"/>
</dbReference>
<dbReference type="PROSITE" id="PS01186">
    <property type="entry name" value="EGF_2"/>
    <property type="match status" value="9"/>
</dbReference>
<evidence type="ECO:0000256" key="2">
    <source>
        <dbReference type="ARBA" id="ARBA00022473"/>
    </source>
</evidence>
<dbReference type="SMART" id="SM00181">
    <property type="entry name" value="EGF"/>
    <property type="match status" value="12"/>
</dbReference>
<dbReference type="InterPro" id="IPR000742">
    <property type="entry name" value="EGF"/>
</dbReference>
<evidence type="ECO:0000256" key="6">
    <source>
        <dbReference type="ARBA" id="ARBA00023157"/>
    </source>
</evidence>
<feature type="domain" description="EGF-like" evidence="10">
    <location>
        <begin position="306"/>
        <end position="344"/>
    </location>
</feature>
<dbReference type="SUPFAM" id="SSF57184">
    <property type="entry name" value="Growth factor receptor domain"/>
    <property type="match status" value="1"/>
</dbReference>
<dbReference type="EMBL" id="OC866441">
    <property type="protein sequence ID" value="CAD7632956.1"/>
    <property type="molecule type" value="Genomic_DNA"/>
</dbReference>
<dbReference type="FunFam" id="2.10.25.10:FF:000038">
    <property type="entry name" value="Fibrillin 2"/>
    <property type="match status" value="1"/>
</dbReference>
<dbReference type="OrthoDB" id="283575at2759"/>
<feature type="disulfide bond" evidence="9">
    <location>
        <begin position="451"/>
        <end position="460"/>
    </location>
</feature>
<feature type="domain" description="EGF-like" evidence="10">
    <location>
        <begin position="423"/>
        <end position="461"/>
    </location>
</feature>
<feature type="disulfide bond" evidence="9">
    <location>
        <begin position="255"/>
        <end position="264"/>
    </location>
</feature>
<dbReference type="EMBL" id="CAJPIZ010011866">
    <property type="protein sequence ID" value="CAG2113386.1"/>
    <property type="molecule type" value="Genomic_DNA"/>
</dbReference>
<feature type="disulfide bond" evidence="9">
    <location>
        <begin position="432"/>
        <end position="449"/>
    </location>
</feature>
<evidence type="ECO:0000256" key="1">
    <source>
        <dbReference type="ARBA" id="ARBA00005847"/>
    </source>
</evidence>
<feature type="disulfide bond" evidence="9">
    <location>
        <begin position="315"/>
        <end position="332"/>
    </location>
</feature>
<feature type="disulfide bond" evidence="9">
    <location>
        <begin position="529"/>
        <end position="538"/>
    </location>
</feature>
<dbReference type="InterPro" id="IPR009030">
    <property type="entry name" value="Growth_fac_rcpt_cys_sf"/>
</dbReference>
<feature type="domain" description="EGF-like" evidence="10">
    <location>
        <begin position="345"/>
        <end position="381"/>
    </location>
</feature>
<dbReference type="GO" id="GO:0009986">
    <property type="term" value="C:cell surface"/>
    <property type="evidence" value="ECO:0007669"/>
    <property type="project" value="UniProtKB-ARBA"/>
</dbReference>
<feature type="non-terminal residue" evidence="11">
    <location>
        <position position="717"/>
    </location>
</feature>
<accession>A0A7R9L0U9</accession>
<keyword evidence="6 9" id="KW-1015">Disulfide bond</keyword>
<feature type="disulfide bond" evidence="9">
    <location>
        <begin position="293"/>
        <end position="302"/>
    </location>
</feature>
<feature type="disulfide bond" evidence="9">
    <location>
        <begin position="646"/>
        <end position="655"/>
    </location>
</feature>
<dbReference type="CDD" id="cd00054">
    <property type="entry name" value="EGF_CA"/>
    <property type="match status" value="9"/>
</dbReference>
<feature type="domain" description="EGF-like" evidence="10">
    <location>
        <begin position="578"/>
        <end position="616"/>
    </location>
</feature>
<feature type="disulfide bond" evidence="9">
    <location>
        <begin position="411"/>
        <end position="420"/>
    </location>
</feature>
<dbReference type="FunFam" id="2.10.25.10:FF:000472">
    <property type="entry name" value="Uncharacterized protein, isoform A"/>
    <property type="match status" value="1"/>
</dbReference>
<feature type="domain" description="EGF-like" evidence="10">
    <location>
        <begin position="266"/>
        <end position="303"/>
    </location>
</feature>
<organism evidence="11">
    <name type="scientific">Medioppia subpectinata</name>
    <dbReference type="NCBI Taxonomy" id="1979941"/>
    <lineage>
        <taxon>Eukaryota</taxon>
        <taxon>Metazoa</taxon>
        <taxon>Ecdysozoa</taxon>
        <taxon>Arthropoda</taxon>
        <taxon>Chelicerata</taxon>
        <taxon>Arachnida</taxon>
        <taxon>Acari</taxon>
        <taxon>Acariformes</taxon>
        <taxon>Sarcoptiformes</taxon>
        <taxon>Oribatida</taxon>
        <taxon>Brachypylina</taxon>
        <taxon>Oppioidea</taxon>
        <taxon>Oppiidae</taxon>
        <taxon>Medioppia</taxon>
    </lineage>
</organism>
<dbReference type="GO" id="GO:0032991">
    <property type="term" value="C:protein-containing complex"/>
    <property type="evidence" value="ECO:0007669"/>
    <property type="project" value="TreeGrafter"/>
</dbReference>
<evidence type="ECO:0000256" key="9">
    <source>
        <dbReference type="PROSITE-ProRule" id="PRU00076"/>
    </source>
</evidence>
<dbReference type="InterPro" id="IPR001881">
    <property type="entry name" value="EGF-like_Ca-bd_dom"/>
</dbReference>
<dbReference type="PRINTS" id="PR00010">
    <property type="entry name" value="EGFBLOOD"/>
</dbReference>
<dbReference type="PANTHER" id="PTHR24049">
    <property type="entry name" value="CRUMBS FAMILY MEMBER"/>
    <property type="match status" value="1"/>
</dbReference>
<dbReference type="GO" id="GO:0010160">
    <property type="term" value="P:formation of animal organ boundary"/>
    <property type="evidence" value="ECO:0007669"/>
    <property type="project" value="UniProtKB-ARBA"/>
</dbReference>
<feature type="disulfide bond" evidence="9">
    <location>
        <begin position="606"/>
        <end position="615"/>
    </location>
</feature>
<dbReference type="Gene3D" id="2.10.25.10">
    <property type="entry name" value="Laminin"/>
    <property type="match status" value="13"/>
</dbReference>
<dbReference type="GO" id="GO:0048608">
    <property type="term" value="P:reproductive structure development"/>
    <property type="evidence" value="ECO:0007669"/>
    <property type="project" value="UniProtKB-ARBA"/>
</dbReference>
<dbReference type="SMART" id="SM00179">
    <property type="entry name" value="EGF_CA"/>
    <property type="match status" value="11"/>
</dbReference>
<feature type="domain" description="EGF-like" evidence="10">
    <location>
        <begin position="541"/>
        <end position="577"/>
    </location>
</feature>
<dbReference type="InterPro" id="IPR049883">
    <property type="entry name" value="NOTCH1_EGF-like"/>
</dbReference>
<keyword evidence="2" id="KW-0217">Developmental protein</keyword>
<dbReference type="SUPFAM" id="SSF57196">
    <property type="entry name" value="EGF/Laminin"/>
    <property type="match status" value="9"/>
</dbReference>
<feature type="domain" description="EGF-like" evidence="10">
    <location>
        <begin position="383"/>
        <end position="421"/>
    </location>
</feature>
<dbReference type="FunFam" id="2.10.25.10:FF:000136">
    <property type="entry name" value="Neurogenic locus notch 1"/>
    <property type="match status" value="1"/>
</dbReference>
<dbReference type="GO" id="GO:0045197">
    <property type="term" value="P:establishment or maintenance of epithelial cell apical/basal polarity"/>
    <property type="evidence" value="ECO:0007669"/>
    <property type="project" value="TreeGrafter"/>
</dbReference>
<feature type="disulfide bond" evidence="9">
    <location>
        <begin position="567"/>
        <end position="576"/>
    </location>
</feature>
<dbReference type="FunFam" id="2.10.25.10:FF:000125">
    <property type="entry name" value="Neurogenic locus notch protein-like"/>
    <property type="match status" value="1"/>
</dbReference>
<dbReference type="Proteomes" id="UP000759131">
    <property type="component" value="Unassembled WGS sequence"/>
</dbReference>
<feature type="domain" description="EGF-like" evidence="10">
    <location>
        <begin position="463"/>
        <end position="499"/>
    </location>
</feature>
<feature type="disulfide bond" evidence="9">
    <location>
        <begin position="684"/>
        <end position="693"/>
    </location>
</feature>
<dbReference type="AlphaFoldDB" id="A0A7R9L0U9"/>
<dbReference type="InterPro" id="IPR018097">
    <property type="entry name" value="EGF_Ca-bd_CS"/>
</dbReference>
<dbReference type="FunFam" id="2.10.25.10:FF:000092">
    <property type="entry name" value="Neurogenic locus notch protein 1"/>
    <property type="match status" value="1"/>
</dbReference>
<sequence>MTEIMSSSNESFERCSRDCSVRNFWKRALVSCEDIIRQHKSACLKISSLLAVKDKVWIGTSAGIICVLDSKSNQLEIVPNGHTGHVRFLTQMETLCARRLVISGGDGVEVYRTGPGMGTGIPTTEGREDSTNHLLFVATDVVAEHCCLEGFTALLAFLSTPPSFRTLLIGGKFCVRKSLALPSTALSPIRWLFTPRTPTVVTTTAKMAANASKTRFALNTPSADAADANCRHNHCQNGGECVQNPIRSQHSFCRCAPQWTGARCEVADPCFGAARCLNGGTCVQSHNSFRCLCALGFSASLCEIQLPSICDTNPCANNGRCQLRNTLQDYQCACADGWTGNRCEREDHCANNACKNGAKCHSKQDGYTCECARGFGGAFCNADVDECARTSDQCSGNGFCLNTFGSFRCNCHKGFTGARCEHRYVPCEHDQCLNGGHCVPHYQTLSFSCQCPVGFSGALCQHNVDDCGANLCQNGATCLDGLNTYTCQCPAQWTGPYCSRDVDECSLRPHVCQNGATCVNALGSFSCICVNGWTGVTCADNIDDCAAAACFNGATCHDRVGSFYCECPPGKTGLLCHLDDACASNPCHAGAICDTSPIDGTYMCSCPLGFKGVDCTQDVDECRESGSPCEHGGTCVNTPGSFRCDCAVGFAGPRCEVNINECDSNPCLNDGTCLDERGSYRCVCMPGYSGIHCEQDVDECQSNPCLSGALCTDLING</sequence>
<dbReference type="GO" id="GO:0048568">
    <property type="term" value="P:embryonic organ development"/>
    <property type="evidence" value="ECO:0007669"/>
    <property type="project" value="UniProtKB-ARBA"/>
</dbReference>
<dbReference type="PROSITE" id="PS00022">
    <property type="entry name" value="EGF_1"/>
    <property type="match status" value="11"/>
</dbReference>
<evidence type="ECO:0000259" key="10">
    <source>
        <dbReference type="PROSITE" id="PS50026"/>
    </source>
</evidence>
<dbReference type="InterPro" id="IPR013032">
    <property type="entry name" value="EGF-like_CS"/>
</dbReference>
<feature type="disulfide bond" evidence="9">
    <location>
        <begin position="334"/>
        <end position="343"/>
    </location>
</feature>
<reference evidence="11" key="1">
    <citation type="submission" date="2020-11" db="EMBL/GenBank/DDBJ databases">
        <authorList>
            <person name="Tran Van P."/>
        </authorList>
    </citation>
    <scope>NUCLEOTIDE SEQUENCE</scope>
</reference>
<evidence type="ECO:0000256" key="8">
    <source>
        <dbReference type="ARBA" id="ARBA00023180"/>
    </source>
</evidence>
<dbReference type="GO" id="GO:0007157">
    <property type="term" value="P:heterophilic cell-cell adhesion via plasma membrane cell adhesion molecules"/>
    <property type="evidence" value="ECO:0007669"/>
    <property type="project" value="TreeGrafter"/>
</dbReference>
<dbReference type="FunFam" id="2.10.25.10:FF:000060">
    <property type="entry name" value="Neurogenic locus notch protein 1"/>
    <property type="match status" value="1"/>
</dbReference>
<feature type="disulfide bond" evidence="9">
    <location>
        <begin position="489"/>
        <end position="498"/>
    </location>
</feature>
<dbReference type="GO" id="GO:0005886">
    <property type="term" value="C:plasma membrane"/>
    <property type="evidence" value="ECO:0007669"/>
    <property type="project" value="TreeGrafter"/>
</dbReference>
<keyword evidence="5" id="KW-0677">Repeat</keyword>
<keyword evidence="7" id="KW-0675">Receptor</keyword>
<evidence type="ECO:0000256" key="4">
    <source>
        <dbReference type="ARBA" id="ARBA00022729"/>
    </source>
</evidence>
<dbReference type="InterPro" id="IPR051022">
    <property type="entry name" value="Notch_Cell-Fate_Det"/>
</dbReference>
<dbReference type="InterPro" id="IPR000152">
    <property type="entry name" value="EGF-type_Asp/Asn_hydroxyl_site"/>
</dbReference>
<feature type="domain" description="EGF-like" evidence="10">
    <location>
        <begin position="658"/>
        <end position="694"/>
    </location>
</feature>
<feature type="domain" description="EGF-like" evidence="10">
    <location>
        <begin position="226"/>
        <end position="265"/>
    </location>
</feature>
<comment type="similarity">
    <text evidence="1">Belongs to the NOTCH family.</text>
</comment>
<evidence type="ECO:0000313" key="11">
    <source>
        <dbReference type="EMBL" id="CAD7632956.1"/>
    </source>
</evidence>
<feature type="domain" description="EGF-like" evidence="10">
    <location>
        <begin position="618"/>
        <end position="656"/>
    </location>
</feature>
<feature type="disulfide bond" evidence="9">
    <location>
        <begin position="371"/>
        <end position="380"/>
    </location>
</feature>
<keyword evidence="12" id="KW-1185">Reference proteome</keyword>
<dbReference type="Pfam" id="PF00008">
    <property type="entry name" value="EGF"/>
    <property type="match status" value="5"/>
</dbReference>
<evidence type="ECO:0000256" key="7">
    <source>
        <dbReference type="ARBA" id="ARBA00023170"/>
    </source>
</evidence>
<dbReference type="Pfam" id="PF12661">
    <property type="entry name" value="hEGF"/>
    <property type="match status" value="3"/>
</dbReference>
<keyword evidence="3 9" id="KW-0245">EGF-like domain</keyword>
<dbReference type="PROSITE" id="PS01187">
    <property type="entry name" value="EGF_CA"/>
    <property type="match status" value="2"/>
</dbReference>
<evidence type="ECO:0000256" key="5">
    <source>
        <dbReference type="ARBA" id="ARBA00022737"/>
    </source>
</evidence>
<dbReference type="PROSITE" id="PS00010">
    <property type="entry name" value="ASX_HYDROXYL"/>
    <property type="match status" value="6"/>
</dbReference>
<protein>
    <recommendedName>
        <fullName evidence="10">EGF-like domain-containing protein</fullName>
    </recommendedName>
</protein>
<dbReference type="Pfam" id="PF07645">
    <property type="entry name" value="EGF_CA"/>
    <property type="match status" value="3"/>
</dbReference>
<feature type="domain" description="EGF-like" evidence="10">
    <location>
        <begin position="696"/>
        <end position="717"/>
    </location>
</feature>